<dbReference type="AlphaFoldDB" id="A0A1H6SJX4"/>
<keyword evidence="2" id="KW-1185">Reference proteome</keyword>
<proteinExistence type="predicted"/>
<sequence length="99" mass="11017">MAPVRFLMDASLFPADVLARTAHRYTGDFFVDLACSDNGHTVALTPKHQDVGITDIEGRFRNDALDERLRERIRAETTDLHVSLAQAALRQASPRGPSR</sequence>
<gene>
    <name evidence="1" type="ORF">SAMN04487997_1442</name>
</gene>
<evidence type="ECO:0000313" key="2">
    <source>
        <dbReference type="Proteomes" id="UP000199420"/>
    </source>
</evidence>
<evidence type="ECO:0000313" key="1">
    <source>
        <dbReference type="EMBL" id="SEI68111.1"/>
    </source>
</evidence>
<dbReference type="EMBL" id="FNYC01000002">
    <property type="protein sequence ID" value="SEI68111.1"/>
    <property type="molecule type" value="Genomic_DNA"/>
</dbReference>
<name>A0A1H6SJX4_9GAMM</name>
<reference evidence="1 2" key="1">
    <citation type="submission" date="2016-10" db="EMBL/GenBank/DDBJ databases">
        <authorList>
            <person name="de Groot N.N."/>
        </authorList>
    </citation>
    <scope>NUCLEOTIDE SEQUENCE [LARGE SCALE GENOMIC DNA]</scope>
    <source>
        <strain evidence="1 2">DSM 26515</strain>
    </source>
</reference>
<dbReference type="Proteomes" id="UP000199420">
    <property type="component" value="Unassembled WGS sequence"/>
</dbReference>
<dbReference type="STRING" id="529704.SAMN02927913_1357"/>
<accession>A0A1H6SJX4</accession>
<organism evidence="1 2">
    <name type="scientific">Frateuria terrea</name>
    <dbReference type="NCBI Taxonomy" id="529704"/>
    <lineage>
        <taxon>Bacteria</taxon>
        <taxon>Pseudomonadati</taxon>
        <taxon>Pseudomonadota</taxon>
        <taxon>Gammaproteobacteria</taxon>
        <taxon>Lysobacterales</taxon>
        <taxon>Rhodanobacteraceae</taxon>
        <taxon>Frateuria</taxon>
    </lineage>
</organism>
<protein>
    <submittedName>
        <fullName evidence="1">His-Xaa-Ser system protein HxsD</fullName>
    </submittedName>
</protein>